<dbReference type="RefSeq" id="WP_021724943.1">
    <property type="nucleotide sequence ID" value="NZ_AWEZ01000006.1"/>
</dbReference>
<dbReference type="eggNOG" id="ENOG5034517">
    <property type="taxonomic scope" value="Bacteria"/>
</dbReference>
<evidence type="ECO:0000313" key="2">
    <source>
        <dbReference type="Proteomes" id="UP000016638"/>
    </source>
</evidence>
<name>U2TC42_9ACTN</name>
<evidence type="ECO:0000313" key="1">
    <source>
        <dbReference type="EMBL" id="ERL10619.1"/>
    </source>
</evidence>
<sequence>MAGGLHCCDCVFATLSKNEESGAYQCACGKGYTLANPHVHTDPERFFDEDPRKLVPMVDPFGKEFLRTENVCKSFRPRAAAIHGPKGRRANWNFWGRHKRM</sequence>
<keyword evidence="2" id="KW-1185">Reference proteome</keyword>
<dbReference type="EMBL" id="AWEZ01000006">
    <property type="protein sequence ID" value="ERL10619.1"/>
    <property type="molecule type" value="Genomic_DNA"/>
</dbReference>
<dbReference type="PATRIC" id="fig|1125712.3.peg.120"/>
<accession>U2TC42</accession>
<proteinExistence type="predicted"/>
<comment type="caution">
    <text evidence="1">The sequence shown here is derived from an EMBL/GenBank/DDBJ whole genome shotgun (WGS) entry which is preliminary data.</text>
</comment>
<protein>
    <submittedName>
        <fullName evidence="1">Uncharacterized protein</fullName>
    </submittedName>
</protein>
<dbReference type="Proteomes" id="UP000016638">
    <property type="component" value="Unassembled WGS sequence"/>
</dbReference>
<reference evidence="1 2" key="1">
    <citation type="submission" date="2013-08" db="EMBL/GenBank/DDBJ databases">
        <authorList>
            <person name="Durkin A.S."/>
            <person name="Haft D.R."/>
            <person name="McCorrison J."/>
            <person name="Torralba M."/>
            <person name="Gillis M."/>
            <person name="Haft D.H."/>
            <person name="Methe B."/>
            <person name="Sutton G."/>
            <person name="Nelson K.E."/>
        </authorList>
    </citation>
    <scope>NUCLEOTIDE SEQUENCE [LARGE SCALE GENOMIC DNA]</scope>
    <source>
        <strain evidence="1 2">F0195</strain>
    </source>
</reference>
<dbReference type="AlphaFoldDB" id="U2TC42"/>
<gene>
    <name evidence="1" type="ORF">HMPREF1316_1069</name>
</gene>
<organism evidence="1 2">
    <name type="scientific">Olsenella profusa F0195</name>
    <dbReference type="NCBI Taxonomy" id="1125712"/>
    <lineage>
        <taxon>Bacteria</taxon>
        <taxon>Bacillati</taxon>
        <taxon>Actinomycetota</taxon>
        <taxon>Coriobacteriia</taxon>
        <taxon>Coriobacteriales</taxon>
        <taxon>Atopobiaceae</taxon>
        <taxon>Olsenella</taxon>
    </lineage>
</organism>